<gene>
    <name evidence="5" type="ORF">KCX74_18660</name>
</gene>
<dbReference type="PANTHER" id="PTHR44688:SF16">
    <property type="entry name" value="DNA-BINDING TRANSCRIPTIONAL ACTIVATOR DEVR_DOSR"/>
    <property type="match status" value="1"/>
</dbReference>
<dbReference type="AlphaFoldDB" id="A0A941IAK9"/>
<dbReference type="SUPFAM" id="SSF46894">
    <property type="entry name" value="C-terminal effector domain of the bipartite response regulators"/>
    <property type="match status" value="1"/>
</dbReference>
<dbReference type="InterPro" id="IPR016032">
    <property type="entry name" value="Sig_transdc_resp-reg_C-effctor"/>
</dbReference>
<evidence type="ECO:0000259" key="4">
    <source>
        <dbReference type="PROSITE" id="PS50043"/>
    </source>
</evidence>
<dbReference type="PRINTS" id="PR00038">
    <property type="entry name" value="HTHLUXR"/>
</dbReference>
<dbReference type="GO" id="GO:0003677">
    <property type="term" value="F:DNA binding"/>
    <property type="evidence" value="ECO:0007669"/>
    <property type="project" value="UniProtKB-KW"/>
</dbReference>
<name>A0A941IAK9_9BACI</name>
<dbReference type="SUPFAM" id="SSF55781">
    <property type="entry name" value="GAF domain-like"/>
    <property type="match status" value="1"/>
</dbReference>
<evidence type="ECO:0000313" key="6">
    <source>
        <dbReference type="Proteomes" id="UP000675284"/>
    </source>
</evidence>
<dbReference type="RefSeq" id="WP_166530940.1">
    <property type="nucleotide sequence ID" value="NZ_JAGSOT010000084.1"/>
</dbReference>
<evidence type="ECO:0000313" key="5">
    <source>
        <dbReference type="EMBL" id="MBR7798049.1"/>
    </source>
</evidence>
<dbReference type="EMBL" id="JAGSOT010000084">
    <property type="protein sequence ID" value="MBR7798049.1"/>
    <property type="molecule type" value="Genomic_DNA"/>
</dbReference>
<keyword evidence="6" id="KW-1185">Reference proteome</keyword>
<dbReference type="InterPro" id="IPR003018">
    <property type="entry name" value="GAF"/>
</dbReference>
<dbReference type="Pfam" id="PF01590">
    <property type="entry name" value="GAF"/>
    <property type="match status" value="1"/>
</dbReference>
<dbReference type="Gene3D" id="1.10.10.10">
    <property type="entry name" value="Winged helix-like DNA-binding domain superfamily/Winged helix DNA-binding domain"/>
    <property type="match status" value="1"/>
</dbReference>
<feature type="domain" description="HTH luxR-type" evidence="4">
    <location>
        <begin position="418"/>
        <end position="483"/>
    </location>
</feature>
<evidence type="ECO:0000256" key="2">
    <source>
        <dbReference type="ARBA" id="ARBA00023125"/>
    </source>
</evidence>
<keyword evidence="1" id="KW-0805">Transcription regulation</keyword>
<keyword evidence="3" id="KW-0804">Transcription</keyword>
<evidence type="ECO:0000256" key="1">
    <source>
        <dbReference type="ARBA" id="ARBA00023015"/>
    </source>
</evidence>
<organism evidence="5 6">
    <name type="scientific">Virgibacillus salarius</name>
    <dbReference type="NCBI Taxonomy" id="447199"/>
    <lineage>
        <taxon>Bacteria</taxon>
        <taxon>Bacillati</taxon>
        <taxon>Bacillota</taxon>
        <taxon>Bacilli</taxon>
        <taxon>Bacillales</taxon>
        <taxon>Bacillaceae</taxon>
        <taxon>Virgibacillus</taxon>
    </lineage>
</organism>
<dbReference type="InterPro" id="IPR000792">
    <property type="entry name" value="Tscrpt_reg_LuxR_C"/>
</dbReference>
<dbReference type="PROSITE" id="PS50043">
    <property type="entry name" value="HTH_LUXR_2"/>
    <property type="match status" value="1"/>
</dbReference>
<dbReference type="Proteomes" id="UP000675284">
    <property type="component" value="Unassembled WGS sequence"/>
</dbReference>
<keyword evidence="2" id="KW-0238">DNA-binding</keyword>
<protein>
    <submittedName>
        <fullName evidence="5">GAF domain-containing protein</fullName>
    </submittedName>
</protein>
<dbReference type="InterPro" id="IPR036388">
    <property type="entry name" value="WH-like_DNA-bd_sf"/>
</dbReference>
<dbReference type="Pfam" id="PF00196">
    <property type="entry name" value="GerE"/>
    <property type="match status" value="1"/>
</dbReference>
<dbReference type="GO" id="GO:0045892">
    <property type="term" value="P:negative regulation of DNA-templated transcription"/>
    <property type="evidence" value="ECO:0007669"/>
    <property type="project" value="UniProtKB-ARBA"/>
</dbReference>
<dbReference type="Gene3D" id="3.30.450.40">
    <property type="match status" value="1"/>
</dbReference>
<accession>A0A941IAK9</accession>
<evidence type="ECO:0000256" key="3">
    <source>
        <dbReference type="ARBA" id="ARBA00023163"/>
    </source>
</evidence>
<reference evidence="5" key="1">
    <citation type="submission" date="2021-04" db="EMBL/GenBank/DDBJ databases">
        <title>Isolation and polyphasic classification of algal microorganism.</title>
        <authorList>
            <person name="Wang S."/>
        </authorList>
    </citation>
    <scope>NUCLEOTIDE SEQUENCE</scope>
    <source>
        <strain evidence="5">720a</strain>
    </source>
</reference>
<dbReference type="PANTHER" id="PTHR44688">
    <property type="entry name" value="DNA-BINDING TRANSCRIPTIONAL ACTIVATOR DEVR_DOSR"/>
    <property type="match status" value="1"/>
</dbReference>
<sequence length="486" mass="56045">MTQHAHFIPEISNEDFKRFIRTHKQQLQGNMNIHLQLDSLLTNYEQEVIGILANSFFETITGSDQLKTKLAFHQLLSIWIQRHISVLSVKRLHAFYFILEKAFVNLYDETKDEQLLSGILFLSSTFSKLFQIYASANNRSRDRRDLIPHDFQILITSYLASYPIDELYLLQNQQAVSPIVSSWKRSEVDGNLHFIPDAFQTSLSPGFLDQLPCFPLADGALYIKGSLGLTIQEQSSIANYISQISNLITKYDRQEKAITKKLLTLDRFNTILLDCVGVDDLAYIMKQCEELLHYNRCVLYAYIPWSKEFKGIVGSELSKVQGFKGPLYPNQLFDQIRITKKPMFIKDPALSINKETIELFELSSLIIVPVYYEHEMLGWITLDQIGKEFEVAKDELELLEEIGKRIGHFIQKHEGQVHPLYGIQLTKRELNILTLLAEGYDNRQMGENLHLSEHTVRDYVSSLMGKLKARNRTQVVSTGFRLGLLK</sequence>
<dbReference type="InterPro" id="IPR029016">
    <property type="entry name" value="GAF-like_dom_sf"/>
</dbReference>
<proteinExistence type="predicted"/>
<dbReference type="SMART" id="SM00421">
    <property type="entry name" value="HTH_LUXR"/>
    <property type="match status" value="1"/>
</dbReference>
<comment type="caution">
    <text evidence="5">The sequence shown here is derived from an EMBL/GenBank/DDBJ whole genome shotgun (WGS) entry which is preliminary data.</text>
</comment>
<dbReference type="CDD" id="cd06170">
    <property type="entry name" value="LuxR_C_like"/>
    <property type="match status" value="1"/>
</dbReference>